<dbReference type="PANTHER" id="PTHR30204:SF67">
    <property type="entry name" value="HTH-TYPE TRANSCRIPTIONAL REGULATOR MLRA-RELATED"/>
    <property type="match status" value="1"/>
</dbReference>
<evidence type="ECO:0000313" key="5">
    <source>
        <dbReference type="EMBL" id="MED4401854.1"/>
    </source>
</evidence>
<evidence type="ECO:0000256" key="2">
    <source>
        <dbReference type="ARBA" id="ARBA00023125"/>
    </source>
</evidence>
<keyword evidence="6" id="KW-1185">Reference proteome</keyword>
<dbReference type="InterPro" id="IPR036724">
    <property type="entry name" value="Cobalamin-bd_sf"/>
</dbReference>
<keyword evidence="1" id="KW-0805">Transcription regulation</keyword>
<evidence type="ECO:0000313" key="6">
    <source>
        <dbReference type="Proteomes" id="UP001342826"/>
    </source>
</evidence>
<evidence type="ECO:0000256" key="3">
    <source>
        <dbReference type="ARBA" id="ARBA00023163"/>
    </source>
</evidence>
<dbReference type="InterPro" id="IPR036594">
    <property type="entry name" value="Meth_synthase_dom"/>
</dbReference>
<keyword evidence="3" id="KW-0804">Transcription</keyword>
<dbReference type="Pfam" id="PF02607">
    <property type="entry name" value="B12-binding_2"/>
    <property type="match status" value="1"/>
</dbReference>
<protein>
    <submittedName>
        <fullName evidence="5">MerR family transcriptional regulator</fullName>
    </submittedName>
</protein>
<dbReference type="PANTHER" id="PTHR30204">
    <property type="entry name" value="REDOX-CYCLING DRUG-SENSING TRANSCRIPTIONAL ACTIVATOR SOXR"/>
    <property type="match status" value="1"/>
</dbReference>
<comment type="caution">
    <text evidence="5">The sequence shown here is derived from an EMBL/GenBank/DDBJ whole genome shotgun (WGS) entry which is preliminary data.</text>
</comment>
<organism evidence="5 6">
    <name type="scientific">Metabacillus fastidiosus</name>
    <dbReference type="NCBI Taxonomy" id="1458"/>
    <lineage>
        <taxon>Bacteria</taxon>
        <taxon>Bacillati</taxon>
        <taxon>Bacillota</taxon>
        <taxon>Bacilli</taxon>
        <taxon>Bacillales</taxon>
        <taxon>Bacillaceae</taxon>
        <taxon>Metabacillus</taxon>
    </lineage>
</organism>
<dbReference type="SUPFAM" id="SSF46955">
    <property type="entry name" value="Putative DNA-binding domain"/>
    <property type="match status" value="1"/>
</dbReference>
<dbReference type="InterPro" id="IPR000551">
    <property type="entry name" value="MerR-type_HTH_dom"/>
</dbReference>
<dbReference type="Pfam" id="PF13411">
    <property type="entry name" value="MerR_1"/>
    <property type="match status" value="1"/>
</dbReference>
<dbReference type="PROSITE" id="PS50937">
    <property type="entry name" value="HTH_MERR_2"/>
    <property type="match status" value="1"/>
</dbReference>
<keyword evidence="2" id="KW-0238">DNA-binding</keyword>
<dbReference type="Gene3D" id="3.40.50.280">
    <property type="entry name" value="Cobalamin-binding domain"/>
    <property type="match status" value="1"/>
</dbReference>
<evidence type="ECO:0000256" key="1">
    <source>
        <dbReference type="ARBA" id="ARBA00023015"/>
    </source>
</evidence>
<name>A0ABU6NXK3_9BACI</name>
<sequence length="298" mass="34249">MKQINSEMTYNITQVANITGLSKQVIRKWEERYEVISPKRLDNGYRVYSEKEVNTLLYMKSLIEKGQTVKQAATYTNKQLEIEPLEQVENTNLYNTPDKYLYSLLSDSTLCNEDNVNRILQQAYHSYGLETFLNSIIIPFLTEVGQRWSDGRWGEYQEALASLAIRDFLVQLRRNFQFNDNAPLLLGACLPHERHEIPLHIILLQCMLQGWKTVILGPSPAPNAIESTVQQLKPKKVILSAVTLIPFEENTQLLQELDEFAGKHTNTKFYIGGPGAIQYAEKVELEFIQVTNNIHDIL</sequence>
<accession>A0ABU6NXK3</accession>
<dbReference type="SMART" id="SM00422">
    <property type="entry name" value="HTH_MERR"/>
    <property type="match status" value="1"/>
</dbReference>
<dbReference type="InterPro" id="IPR009061">
    <property type="entry name" value="DNA-bd_dom_put_sf"/>
</dbReference>
<dbReference type="GeneID" id="301143001"/>
<reference evidence="5 6" key="1">
    <citation type="submission" date="2023-03" db="EMBL/GenBank/DDBJ databases">
        <title>Bacillus Genome Sequencing.</title>
        <authorList>
            <person name="Dunlap C."/>
        </authorList>
    </citation>
    <scope>NUCLEOTIDE SEQUENCE [LARGE SCALE GENOMIC DNA]</scope>
    <source>
        <strain evidence="5 6">NRS-1717</strain>
    </source>
</reference>
<dbReference type="RefSeq" id="WP_066235007.1">
    <property type="nucleotide sequence ID" value="NZ_JARTFQ010000002.1"/>
</dbReference>
<gene>
    <name evidence="5" type="ORF">P9271_11055</name>
</gene>
<dbReference type="SUPFAM" id="SSF52242">
    <property type="entry name" value="Cobalamin (vitamin B12)-binding domain"/>
    <property type="match status" value="1"/>
</dbReference>
<dbReference type="InterPro" id="IPR047057">
    <property type="entry name" value="MerR_fam"/>
</dbReference>
<evidence type="ECO:0000259" key="4">
    <source>
        <dbReference type="PROSITE" id="PS50937"/>
    </source>
</evidence>
<dbReference type="Gene3D" id="1.10.1660.10">
    <property type="match status" value="1"/>
</dbReference>
<dbReference type="EMBL" id="JARTFS010000008">
    <property type="protein sequence ID" value="MED4401854.1"/>
    <property type="molecule type" value="Genomic_DNA"/>
</dbReference>
<dbReference type="InterPro" id="IPR003759">
    <property type="entry name" value="Cbl-bd_cap"/>
</dbReference>
<proteinExistence type="predicted"/>
<dbReference type="Gene3D" id="1.10.1240.10">
    <property type="entry name" value="Methionine synthase domain"/>
    <property type="match status" value="1"/>
</dbReference>
<dbReference type="Proteomes" id="UP001342826">
    <property type="component" value="Unassembled WGS sequence"/>
</dbReference>
<feature type="domain" description="HTH merR-type" evidence="4">
    <location>
        <begin position="9"/>
        <end position="75"/>
    </location>
</feature>